<dbReference type="EMBL" id="CM026426">
    <property type="protein sequence ID" value="KAG0574088.1"/>
    <property type="molecule type" value="Genomic_DNA"/>
</dbReference>
<name>A0A8T0HUD4_CERPU</name>
<reference evidence="2" key="1">
    <citation type="submission" date="2020-06" db="EMBL/GenBank/DDBJ databases">
        <title>WGS assembly of Ceratodon purpureus strain R40.</title>
        <authorList>
            <person name="Carey S.B."/>
            <person name="Jenkins J."/>
            <person name="Shu S."/>
            <person name="Lovell J.T."/>
            <person name="Sreedasyam A."/>
            <person name="Maumus F."/>
            <person name="Tiley G.P."/>
            <person name="Fernandez-Pozo N."/>
            <person name="Barry K."/>
            <person name="Chen C."/>
            <person name="Wang M."/>
            <person name="Lipzen A."/>
            <person name="Daum C."/>
            <person name="Saski C.A."/>
            <person name="Payton A.C."/>
            <person name="Mcbreen J.C."/>
            <person name="Conrad R.E."/>
            <person name="Kollar L.M."/>
            <person name="Olsson S."/>
            <person name="Huttunen S."/>
            <person name="Landis J.B."/>
            <person name="Wickett N.J."/>
            <person name="Johnson M.G."/>
            <person name="Rensing S.A."/>
            <person name="Grimwood J."/>
            <person name="Schmutz J."/>
            <person name="Mcdaniel S.F."/>
        </authorList>
    </citation>
    <scope>NUCLEOTIDE SEQUENCE</scope>
    <source>
        <strain evidence="2">R40</strain>
    </source>
</reference>
<keyword evidence="3" id="KW-1185">Reference proteome</keyword>
<evidence type="ECO:0000313" key="2">
    <source>
        <dbReference type="EMBL" id="KAG0574088.1"/>
    </source>
</evidence>
<keyword evidence="1" id="KW-0812">Transmembrane</keyword>
<gene>
    <name evidence="2" type="ORF">KC19_VG232900</name>
</gene>
<accession>A0A8T0HUD4</accession>
<organism evidence="2 3">
    <name type="scientific">Ceratodon purpureus</name>
    <name type="common">Fire moss</name>
    <name type="synonym">Dicranum purpureum</name>
    <dbReference type="NCBI Taxonomy" id="3225"/>
    <lineage>
        <taxon>Eukaryota</taxon>
        <taxon>Viridiplantae</taxon>
        <taxon>Streptophyta</taxon>
        <taxon>Embryophyta</taxon>
        <taxon>Bryophyta</taxon>
        <taxon>Bryophytina</taxon>
        <taxon>Bryopsida</taxon>
        <taxon>Dicranidae</taxon>
        <taxon>Pseudoditrichales</taxon>
        <taxon>Ditrichaceae</taxon>
        <taxon>Ceratodon</taxon>
    </lineage>
</organism>
<protein>
    <submittedName>
        <fullName evidence="2">Uncharacterized protein</fullName>
    </submittedName>
</protein>
<feature type="transmembrane region" description="Helical" evidence="1">
    <location>
        <begin position="47"/>
        <end position="69"/>
    </location>
</feature>
<evidence type="ECO:0000256" key="1">
    <source>
        <dbReference type="SAM" id="Phobius"/>
    </source>
</evidence>
<dbReference type="AlphaFoldDB" id="A0A8T0HUD4"/>
<sequence length="107" mass="12173">MVDLNSSSVENLGVKSSVNLDMFFGNSYISYLCSFRWNSDGFWGCEWLVLAGISFRAYPLAQFTAFHLLPFAQLRGYLCLDNSCATVAFFFFGSVFFYKKFTALGWC</sequence>
<keyword evidence="1" id="KW-1133">Transmembrane helix</keyword>
<dbReference type="Proteomes" id="UP000822688">
    <property type="component" value="Chromosome V"/>
</dbReference>
<feature type="transmembrane region" description="Helical" evidence="1">
    <location>
        <begin position="76"/>
        <end position="98"/>
    </location>
</feature>
<keyword evidence="1" id="KW-0472">Membrane</keyword>
<comment type="caution">
    <text evidence="2">The sequence shown here is derived from an EMBL/GenBank/DDBJ whole genome shotgun (WGS) entry which is preliminary data.</text>
</comment>
<evidence type="ECO:0000313" key="3">
    <source>
        <dbReference type="Proteomes" id="UP000822688"/>
    </source>
</evidence>
<proteinExistence type="predicted"/>